<dbReference type="GeneTree" id="ENSGT00940000158276"/>
<feature type="signal peptide" evidence="3">
    <location>
        <begin position="1"/>
        <end position="22"/>
    </location>
</feature>
<dbReference type="AlphaFoldDB" id="A0AAY4BPJ2"/>
<dbReference type="SUPFAM" id="SSF49899">
    <property type="entry name" value="Concanavalin A-like lectins/glucanases"/>
    <property type="match status" value="1"/>
</dbReference>
<dbReference type="Gene3D" id="2.60.120.200">
    <property type="match status" value="1"/>
</dbReference>
<evidence type="ECO:0000313" key="5">
    <source>
        <dbReference type="Ensembl" id="ENSDCDP00010022810.1"/>
    </source>
</evidence>
<dbReference type="InterPro" id="IPR048287">
    <property type="entry name" value="TSPN-like_N"/>
</dbReference>
<reference evidence="5 6" key="1">
    <citation type="submission" date="2020-06" db="EMBL/GenBank/DDBJ databases">
        <authorList>
            <consortium name="Wellcome Sanger Institute Data Sharing"/>
        </authorList>
    </citation>
    <scope>NUCLEOTIDE SEQUENCE [LARGE SCALE GENOMIC DNA]</scope>
</reference>
<reference evidence="5" key="2">
    <citation type="submission" date="2025-08" db="UniProtKB">
        <authorList>
            <consortium name="Ensembl"/>
        </authorList>
    </citation>
    <scope>IDENTIFICATION</scope>
</reference>
<dbReference type="Ensembl" id="ENSDCDT00010027300.1">
    <property type="protein sequence ID" value="ENSDCDP00010022810.1"/>
    <property type="gene ID" value="ENSDCDG00010013526.1"/>
</dbReference>
<feature type="chain" id="PRO_5044234881" description="Thrombospondin-like N-terminal domain-containing protein" evidence="3">
    <location>
        <begin position="23"/>
        <end position="328"/>
    </location>
</feature>
<keyword evidence="1 3" id="KW-0732">Signal</keyword>
<keyword evidence="2" id="KW-0677">Repeat</keyword>
<organism evidence="5 6">
    <name type="scientific">Denticeps clupeoides</name>
    <name type="common">denticle herring</name>
    <dbReference type="NCBI Taxonomy" id="299321"/>
    <lineage>
        <taxon>Eukaryota</taxon>
        <taxon>Metazoa</taxon>
        <taxon>Chordata</taxon>
        <taxon>Craniata</taxon>
        <taxon>Vertebrata</taxon>
        <taxon>Euteleostomi</taxon>
        <taxon>Actinopterygii</taxon>
        <taxon>Neopterygii</taxon>
        <taxon>Teleostei</taxon>
        <taxon>Clupei</taxon>
        <taxon>Clupeiformes</taxon>
        <taxon>Denticipitoidei</taxon>
        <taxon>Denticipitidae</taxon>
        <taxon>Denticeps</taxon>
    </lineage>
</organism>
<reference evidence="5" key="3">
    <citation type="submission" date="2025-09" db="UniProtKB">
        <authorList>
            <consortium name="Ensembl"/>
        </authorList>
    </citation>
    <scope>IDENTIFICATION</scope>
</reference>
<keyword evidence="6" id="KW-1185">Reference proteome</keyword>
<evidence type="ECO:0000256" key="3">
    <source>
        <dbReference type="SAM" id="SignalP"/>
    </source>
</evidence>
<evidence type="ECO:0000256" key="1">
    <source>
        <dbReference type="ARBA" id="ARBA00022729"/>
    </source>
</evidence>
<proteinExistence type="predicted"/>
<evidence type="ECO:0000256" key="2">
    <source>
        <dbReference type="ARBA" id="ARBA00022737"/>
    </source>
</evidence>
<protein>
    <recommendedName>
        <fullName evidence="4">Thrombospondin-like N-terminal domain-containing protein</fullName>
    </recommendedName>
</protein>
<feature type="domain" description="Thrombospondin-like N-terminal" evidence="4">
    <location>
        <begin position="55"/>
        <end position="239"/>
    </location>
</feature>
<dbReference type="SMART" id="SM00210">
    <property type="entry name" value="TSPN"/>
    <property type="match status" value="1"/>
</dbReference>
<name>A0AAY4BPJ2_9TELE</name>
<dbReference type="Proteomes" id="UP000694580">
    <property type="component" value="Chromosome 8"/>
</dbReference>
<sequence>MSPVEDMTALLRWTALLWVVNGVRFAGGMAVNDRKENTCPLLVLEETRFTDTTSEPQELTGFDLTGKFLLRKGPDTEDRPLFRLGSRPLIKLSELVFPDGLPNEYSLVATFRLRKTTKKDRWYLWQIFDKTGSNQVSLVVDGAKKVVEFSTKGLLKNSLYYMFKSRDLQALFDRQWHTLGIAVQTSIISVYLDCKLIERRLTEERSSMDMKGRTLITTRTQDGRPVDIELQEIFIFCDADIAERMNCCEIPGSKCSSLDGPNGTALPTVTSYLPRMLTQPVLPTGDGCQCTAVKGDQGLPGLPGSKGEKGDKVRISFLLPALDTGLTS</sequence>
<evidence type="ECO:0000259" key="4">
    <source>
        <dbReference type="SMART" id="SM00210"/>
    </source>
</evidence>
<accession>A0AAY4BPJ2</accession>
<dbReference type="InterPro" id="IPR013320">
    <property type="entry name" value="ConA-like_dom_sf"/>
</dbReference>
<evidence type="ECO:0000313" key="6">
    <source>
        <dbReference type="Proteomes" id="UP000694580"/>
    </source>
</evidence>